<evidence type="ECO:0000313" key="2">
    <source>
        <dbReference type="EMBL" id="KAK8859991.1"/>
    </source>
</evidence>
<dbReference type="PANTHER" id="PTHR44167">
    <property type="entry name" value="OVARIAN-SPECIFIC SERINE/THREONINE-PROTEIN KINASE LOK-RELATED"/>
    <property type="match status" value="1"/>
</dbReference>
<feature type="domain" description="Protein kinase" evidence="1">
    <location>
        <begin position="1"/>
        <end position="339"/>
    </location>
</feature>
<dbReference type="Pfam" id="PF00069">
    <property type="entry name" value="Pkinase"/>
    <property type="match status" value="1"/>
</dbReference>
<proteinExistence type="predicted"/>
<comment type="caution">
    <text evidence="2">The sequence shown here is derived from an EMBL/GenBank/DDBJ whole genome shotgun (WGS) entry which is preliminary data.</text>
</comment>
<dbReference type="PROSITE" id="PS50011">
    <property type="entry name" value="PROTEIN_KINASE_DOM"/>
    <property type="match status" value="1"/>
</dbReference>
<dbReference type="SMART" id="SM00220">
    <property type="entry name" value="S_TKc"/>
    <property type="match status" value="1"/>
</dbReference>
<dbReference type="SUPFAM" id="SSF56112">
    <property type="entry name" value="Protein kinase-like (PK-like)"/>
    <property type="match status" value="1"/>
</dbReference>
<accession>A0ABR2IAZ7</accession>
<keyword evidence="3" id="KW-1185">Reference proteome</keyword>
<dbReference type="Gene3D" id="1.10.510.10">
    <property type="entry name" value="Transferase(Phosphotransferase) domain 1"/>
    <property type="match status" value="1"/>
</dbReference>
<dbReference type="EMBL" id="JAPCWZ010000006">
    <property type="protein sequence ID" value="KAK8859991.1"/>
    <property type="molecule type" value="Genomic_DNA"/>
</dbReference>
<organism evidence="2 3">
    <name type="scientific">Apiospora arundinis</name>
    <dbReference type="NCBI Taxonomy" id="335852"/>
    <lineage>
        <taxon>Eukaryota</taxon>
        <taxon>Fungi</taxon>
        <taxon>Dikarya</taxon>
        <taxon>Ascomycota</taxon>
        <taxon>Pezizomycotina</taxon>
        <taxon>Sordariomycetes</taxon>
        <taxon>Xylariomycetidae</taxon>
        <taxon>Amphisphaeriales</taxon>
        <taxon>Apiosporaceae</taxon>
        <taxon>Apiospora</taxon>
    </lineage>
</organism>
<evidence type="ECO:0000259" key="1">
    <source>
        <dbReference type="PROSITE" id="PS50011"/>
    </source>
</evidence>
<name>A0ABR2IAZ7_9PEZI</name>
<dbReference type="InterPro" id="IPR000719">
    <property type="entry name" value="Prot_kinase_dom"/>
</dbReference>
<dbReference type="InterPro" id="IPR011009">
    <property type="entry name" value="Kinase-like_dom_sf"/>
</dbReference>
<protein>
    <submittedName>
        <fullName evidence="2">Kinase-like protein</fullName>
    </submittedName>
</protein>
<dbReference type="PANTHER" id="PTHR44167:SF24">
    <property type="entry name" value="SERINE_THREONINE-PROTEIN KINASE CHK2"/>
    <property type="match status" value="1"/>
</dbReference>
<dbReference type="Proteomes" id="UP001390339">
    <property type="component" value="Unassembled WGS sequence"/>
</dbReference>
<evidence type="ECO:0000313" key="3">
    <source>
        <dbReference type="Proteomes" id="UP001390339"/>
    </source>
</evidence>
<sequence length="374" mass="41811">MFRHLARPIRGLPSPCITSARTLCTTVLGESRRRYVRGELLHENAFGDNKVFKASSGNESFVLKQESDSRALISQRLAYEFAGSRRLRLPIDVCPDDEMLVYPYYTDDLFNLIENNPDLPVDEIVKVLRHVGESIQELHAKGWLHRDIKPNNIFVNWTSDEQGKKTITNAVLGDYDIAVKLKGDTPVRSPYPLGNVMWRSPEQQCGSGITKASDIFSYGLVCLYALGGGDLLLLHDKELRTKLANVGVSAKREILTRQFTYFGPSLSEALLSRVDSDQQHHLHEASEVAKMAVKEEPELHFDVWGKNLGDDAHAMIARMTNPDPTARSTIDQVLASSWWEKDGAAIAGGSPDIGLASFLAFTLIPRTRAMRMKM</sequence>
<gene>
    <name evidence="2" type="ORF">PGQ11_010725</name>
</gene>
<reference evidence="2 3" key="1">
    <citation type="journal article" date="2024" name="IMA Fungus">
        <title>Apiospora arundinis, a panoply of carbohydrate-active enzymes and secondary metabolites.</title>
        <authorList>
            <person name="Sorensen T."/>
            <person name="Petersen C."/>
            <person name="Muurmann A.T."/>
            <person name="Christiansen J.V."/>
            <person name="Brundto M.L."/>
            <person name="Overgaard C.K."/>
            <person name="Boysen A.T."/>
            <person name="Wollenberg R.D."/>
            <person name="Larsen T.O."/>
            <person name="Sorensen J.L."/>
            <person name="Nielsen K.L."/>
            <person name="Sondergaard T.E."/>
        </authorList>
    </citation>
    <scope>NUCLEOTIDE SEQUENCE [LARGE SCALE GENOMIC DNA]</scope>
    <source>
        <strain evidence="2 3">AAU 773</strain>
    </source>
</reference>